<dbReference type="Proteomes" id="UP001152803">
    <property type="component" value="Unassembled WGS sequence"/>
</dbReference>
<feature type="repeat" description="RCC1" evidence="5">
    <location>
        <begin position="1115"/>
        <end position="1168"/>
    </location>
</feature>
<dbReference type="InterPro" id="IPR035983">
    <property type="entry name" value="Hect_E3_ubiquitin_ligase"/>
</dbReference>
<accession>A0A9Q1HYR8</accession>
<dbReference type="PROSITE" id="PS00626">
    <property type="entry name" value="RCC1_2"/>
    <property type="match status" value="2"/>
</dbReference>
<comment type="caution">
    <text evidence="7">The sequence shown here is derived from an EMBL/GenBank/DDBJ whole genome shotgun (WGS) entry which is preliminary data.</text>
</comment>
<feature type="repeat" description="RCC1" evidence="5">
    <location>
        <begin position="957"/>
        <end position="1009"/>
    </location>
</feature>
<dbReference type="SMART" id="SM00119">
    <property type="entry name" value="HECTc"/>
    <property type="match status" value="1"/>
</dbReference>
<dbReference type="InterPro" id="IPR009091">
    <property type="entry name" value="RCC1/BLIP-II"/>
</dbReference>
<keyword evidence="1" id="KW-0808">Transferase</keyword>
<dbReference type="PANTHER" id="PTHR45622">
    <property type="entry name" value="UBIQUITIN-PROTEIN LIGASE E3A-RELATED"/>
    <property type="match status" value="1"/>
</dbReference>
<reference evidence="7" key="1">
    <citation type="journal article" date="2023" name="Science">
        <title>Genome structures resolve the early diversification of teleost fishes.</title>
        <authorList>
            <person name="Parey E."/>
            <person name="Louis A."/>
            <person name="Montfort J."/>
            <person name="Bouchez O."/>
            <person name="Roques C."/>
            <person name="Iampietro C."/>
            <person name="Lluch J."/>
            <person name="Castinel A."/>
            <person name="Donnadieu C."/>
            <person name="Desvignes T."/>
            <person name="Floi Bucao C."/>
            <person name="Jouanno E."/>
            <person name="Wen M."/>
            <person name="Mejri S."/>
            <person name="Dirks R."/>
            <person name="Jansen H."/>
            <person name="Henkel C."/>
            <person name="Chen W.J."/>
            <person name="Zahm M."/>
            <person name="Cabau C."/>
            <person name="Klopp C."/>
            <person name="Thompson A.W."/>
            <person name="Robinson-Rechavi M."/>
            <person name="Braasch I."/>
            <person name="Lecointre G."/>
            <person name="Bobe J."/>
            <person name="Postlethwait J.H."/>
            <person name="Berthelot C."/>
            <person name="Roest Crollius H."/>
            <person name="Guiguen Y."/>
        </authorList>
    </citation>
    <scope>NUCLEOTIDE SEQUENCE</scope>
    <source>
        <strain evidence="7">Concon-B</strain>
    </source>
</reference>
<dbReference type="Pfam" id="PF25390">
    <property type="entry name" value="WD40_RLD"/>
    <property type="match status" value="1"/>
</dbReference>
<dbReference type="PROSITE" id="PS50237">
    <property type="entry name" value="HECT"/>
    <property type="match status" value="1"/>
</dbReference>
<comment type="caution">
    <text evidence="4">Lacks conserved residue(s) required for the propagation of feature annotation.</text>
</comment>
<feature type="repeat" description="RCC1" evidence="5">
    <location>
        <begin position="196"/>
        <end position="247"/>
    </location>
</feature>
<dbReference type="GO" id="GO:0005737">
    <property type="term" value="C:cytoplasm"/>
    <property type="evidence" value="ECO:0007669"/>
    <property type="project" value="TreeGrafter"/>
</dbReference>
<dbReference type="PRINTS" id="PR00633">
    <property type="entry name" value="RCCNDNSATION"/>
</dbReference>
<keyword evidence="2" id="KW-0677">Repeat</keyword>
<dbReference type="GO" id="GO:0006511">
    <property type="term" value="P:ubiquitin-dependent protein catabolic process"/>
    <property type="evidence" value="ECO:0007669"/>
    <property type="project" value="TreeGrafter"/>
</dbReference>
<dbReference type="InterPro" id="IPR000569">
    <property type="entry name" value="HECT_dom"/>
</dbReference>
<evidence type="ECO:0000256" key="4">
    <source>
        <dbReference type="PROSITE-ProRule" id="PRU00104"/>
    </source>
</evidence>
<dbReference type="InterPro" id="IPR058923">
    <property type="entry name" value="RCC1-like_dom"/>
</dbReference>
<name>A0A9Q1HYR8_CONCO</name>
<sequence>MICWGETTFMEFYLDSLYHDDELGIAESHLLATAQKAKITALSVGRRMFAVVTEDGKGKLCFRDEMSETGRQQHENFALSGEKIDALTCGADCIVMVSEKGNVFQLNCQIKPYIPRCLSALNGRHVIQVACGDHHTIALSRDGQLFTWGKNSNGQLGQGEVGPSSQTPKRLFSLSGIPLAMITAGGDQSFALSVSGAVFAWGKNSAGQLGVGDKEDRHVPTTVKSLNLKRTVFISCGDEHTAILTKGGLVFTFGSGEYGQLGHSSNREELQPRLVAELWGSSVTQIACGRHHTLAYVESLKTIYSFGCGEQGQLGSGQATNQNVPLPVQLSSGFDDGIGTILAGGNQSIFSRERLASLSKKIVSVDNNLIEKWISTCGSKPWKAIRKEIMQTFSSASTLNCSFLNQSGGGHDQTSMENSGLDLSLARIVFEKLGNNEKLLKEVASVVQHTLIPSLPVDPSGVEDLRVYLILPELLRVLPMDRDLCVKFAEAVCRLQPQCLKILEGLWSKLPRAFFKSLVKVVHSASTWFFYQMRTELRDYRTSVEKTVEFLQKLYEVNHKSGRKIEYRNFYINEMKLYIKSCGTVPPDANFIYAMKQFMVQRLALYPSIFDMETKWLVFWINNLSGFFENALLNPLMQNHLCVNRRSLLTDTFQELRNNPRQYLCPLEVKFKYENGIDHGGVSQEFFSVIAREIHSLQPKMLELFEDSGLVWFMPEGHCDDDDAYSLLGILCGMALYRVCFVNFHFPLALFKKMLGVMPTLEDLKELSPIEARNLQELLNEDEEVLELLDLDFTARGHEIVPNGREMTVTKCNRWQFVEAYVDFIFNKSVKKQFDDFLGGFSQGCPNQLWKMFLPEELMARLSGNIHYFWEELEKNALYEAYEPTDKNIQNFWTVFFELSEEKKKDFLSFMTGSDRLPIGGLASIKITIVNQNKPNPDDFYPVACGDHHTIALSRDGQLFTWGKNSNGQLGQGEGGPSSQPPKRLFSLSGIPLAMITAGGDQSFALSVSGAVFAWGKNSAGQLGVGDKEDRHEPTIVKSLNLKRTVFISCGDEHTAILTKGGLVFTFGSGEYGQLGHSSNREELQPRLVAELWGSSVTQIACGRHHTLAYVESLKTIYSFGCGEQGQLGSGQATNQNVPLPVQLSPEFDHGIGTIFAGANQSFCSCETLAYPGKMILTVDDNLINKWISECDSKPWRTLKKEIKETFSSASTLNGSFLNQSGDKHYQTSMENSGLDLSLARLAFEKLANNKHLLKEVASVVQRTLIPSLPVHPSGVEDLRVYLILPELLRVTCNGIRKIEERNFYIKEMKLFFQSGEIFQLEENVHRVVHFMMGRLTMYTSIFDMETKCLLFNSLALGYCFLSGSLGHSGNQLCVNRSELQSQVSSDGSWGPCSRNQA</sequence>
<evidence type="ECO:0000256" key="3">
    <source>
        <dbReference type="ARBA" id="ARBA00022786"/>
    </source>
</evidence>
<dbReference type="Pfam" id="PF00632">
    <property type="entry name" value="HECT"/>
    <property type="match status" value="1"/>
</dbReference>
<dbReference type="PROSITE" id="PS50012">
    <property type="entry name" value="RCC1_3"/>
    <property type="match status" value="9"/>
</dbReference>
<dbReference type="Gene3D" id="3.30.2160.10">
    <property type="entry name" value="Hect, E3 ligase catalytic domain"/>
    <property type="match status" value="1"/>
</dbReference>
<feature type="repeat" description="RCC1" evidence="5">
    <location>
        <begin position="248"/>
        <end position="299"/>
    </location>
</feature>
<dbReference type="Pfam" id="PF00415">
    <property type="entry name" value="RCC1"/>
    <property type="match status" value="4"/>
</dbReference>
<feature type="repeat" description="RCC1" evidence="5">
    <location>
        <begin position="301"/>
        <end position="354"/>
    </location>
</feature>
<dbReference type="PANTHER" id="PTHR45622:SF73">
    <property type="entry name" value="E3 UBIQUITIN-PROTEIN LIGASE HERC4-LIKE ISOFORM X1-RELATED"/>
    <property type="match status" value="1"/>
</dbReference>
<protein>
    <recommendedName>
        <fullName evidence="6">HECT domain-containing protein</fullName>
    </recommendedName>
</protein>
<evidence type="ECO:0000256" key="1">
    <source>
        <dbReference type="ARBA" id="ARBA00022679"/>
    </source>
</evidence>
<dbReference type="SUPFAM" id="SSF50985">
    <property type="entry name" value="RCC1/BLIP-II"/>
    <property type="match status" value="2"/>
</dbReference>
<dbReference type="Gene3D" id="3.90.1750.10">
    <property type="entry name" value="Hect, E3 ligase catalytic domains"/>
    <property type="match status" value="1"/>
</dbReference>
<dbReference type="InterPro" id="IPR051709">
    <property type="entry name" value="Ub-ligase/GTPase-reg"/>
</dbReference>
<feature type="repeat" description="RCC1" evidence="5">
    <location>
        <begin position="143"/>
        <end position="195"/>
    </location>
</feature>
<feature type="repeat" description="RCC1" evidence="5">
    <location>
        <begin position="101"/>
        <end position="142"/>
    </location>
</feature>
<evidence type="ECO:0000313" key="7">
    <source>
        <dbReference type="EMBL" id="KAJ8269606.1"/>
    </source>
</evidence>
<feature type="domain" description="HECT" evidence="6">
    <location>
        <begin position="659"/>
        <end position="944"/>
    </location>
</feature>
<evidence type="ECO:0000313" key="8">
    <source>
        <dbReference type="Proteomes" id="UP001152803"/>
    </source>
</evidence>
<dbReference type="GO" id="GO:0016567">
    <property type="term" value="P:protein ubiquitination"/>
    <property type="evidence" value="ECO:0007669"/>
    <property type="project" value="TreeGrafter"/>
</dbReference>
<dbReference type="EMBL" id="JAFJMO010000008">
    <property type="protein sequence ID" value="KAJ8269606.1"/>
    <property type="molecule type" value="Genomic_DNA"/>
</dbReference>
<evidence type="ECO:0000256" key="2">
    <source>
        <dbReference type="ARBA" id="ARBA00022737"/>
    </source>
</evidence>
<dbReference type="InterPro" id="IPR000408">
    <property type="entry name" value="Reg_chr_condens"/>
</dbReference>
<evidence type="ECO:0000259" key="6">
    <source>
        <dbReference type="PROSITE" id="PS50237"/>
    </source>
</evidence>
<feature type="repeat" description="RCC1" evidence="5">
    <location>
        <begin position="1062"/>
        <end position="1113"/>
    </location>
</feature>
<organism evidence="7 8">
    <name type="scientific">Conger conger</name>
    <name type="common">Conger eel</name>
    <name type="synonym">Muraena conger</name>
    <dbReference type="NCBI Taxonomy" id="82655"/>
    <lineage>
        <taxon>Eukaryota</taxon>
        <taxon>Metazoa</taxon>
        <taxon>Chordata</taxon>
        <taxon>Craniata</taxon>
        <taxon>Vertebrata</taxon>
        <taxon>Euteleostomi</taxon>
        <taxon>Actinopterygii</taxon>
        <taxon>Neopterygii</taxon>
        <taxon>Teleostei</taxon>
        <taxon>Anguilliformes</taxon>
        <taxon>Congridae</taxon>
        <taxon>Conger</taxon>
    </lineage>
</organism>
<dbReference type="Gene3D" id="2.130.10.30">
    <property type="entry name" value="Regulator of chromosome condensation 1/beta-lactamase-inhibitor protein II"/>
    <property type="match status" value="2"/>
</dbReference>
<dbReference type="GO" id="GO:0061630">
    <property type="term" value="F:ubiquitin protein ligase activity"/>
    <property type="evidence" value="ECO:0007669"/>
    <property type="project" value="TreeGrafter"/>
</dbReference>
<dbReference type="OrthoDB" id="5981550at2759"/>
<evidence type="ECO:0000256" key="5">
    <source>
        <dbReference type="PROSITE-ProRule" id="PRU00235"/>
    </source>
</evidence>
<proteinExistence type="predicted"/>
<gene>
    <name evidence="7" type="ORF">COCON_G00122130</name>
</gene>
<feature type="repeat" description="RCC1" evidence="5">
    <location>
        <begin position="1010"/>
        <end position="1061"/>
    </location>
</feature>
<dbReference type="SUPFAM" id="SSF56204">
    <property type="entry name" value="Hect, E3 ligase catalytic domain"/>
    <property type="match status" value="1"/>
</dbReference>
<keyword evidence="8" id="KW-1185">Reference proteome</keyword>
<keyword evidence="3 4" id="KW-0833">Ubl conjugation pathway</keyword>